<dbReference type="RefSeq" id="WP_230741315.1">
    <property type="nucleotide sequence ID" value="NZ_PGCK01000003.1"/>
</dbReference>
<dbReference type="Proteomes" id="UP001320159">
    <property type="component" value="Unassembled WGS sequence"/>
</dbReference>
<dbReference type="SMART" id="SM01152">
    <property type="entry name" value="DUF167"/>
    <property type="match status" value="1"/>
</dbReference>
<keyword evidence="4" id="KW-1185">Reference proteome</keyword>
<dbReference type="Pfam" id="PF02594">
    <property type="entry name" value="DUF167"/>
    <property type="match status" value="1"/>
</dbReference>
<dbReference type="Gene3D" id="3.30.1200.10">
    <property type="entry name" value="YggU-like"/>
    <property type="match status" value="1"/>
</dbReference>
<reference evidence="3 4" key="1">
    <citation type="submission" date="2017-11" db="EMBL/GenBank/DDBJ databases">
        <title>Isolation and Characterization of Family Methanocellaceae Species from Potential Methane Hydrate Area Offshore Southwestern Taiwan.</title>
        <authorList>
            <person name="Zhang W.-L."/>
            <person name="Chen W.-C."/>
            <person name="Lai M.-C."/>
            <person name="Chen S.-C."/>
        </authorList>
    </citation>
    <scope>NUCLEOTIDE SEQUENCE [LARGE SCALE GENOMIC DNA]</scope>
    <source>
        <strain evidence="3 4">CWC-04</strain>
    </source>
</reference>
<evidence type="ECO:0000313" key="4">
    <source>
        <dbReference type="Proteomes" id="UP001320159"/>
    </source>
</evidence>
<accession>A0AAP2RCC1</accession>
<comment type="similarity">
    <text evidence="1 2">Belongs to the UPF0235 family.</text>
</comment>
<evidence type="ECO:0000256" key="1">
    <source>
        <dbReference type="ARBA" id="ARBA00010364"/>
    </source>
</evidence>
<dbReference type="AlphaFoldDB" id="A0AAP2RCC1"/>
<dbReference type="InterPro" id="IPR003746">
    <property type="entry name" value="DUF167"/>
</dbReference>
<dbReference type="InterPro" id="IPR036591">
    <property type="entry name" value="YggU-like_sf"/>
</dbReference>
<proteinExistence type="inferred from homology"/>
<sequence>MSFEDAIKPVKDGVVIDFEVTPGAKNPAMPSGYNVWRKRIEVKLRSPPEKGKANEELISALSGLLNVKAAYIEIMSGSTNQWKSIKVTGVNADDVAKCFRGKL</sequence>
<evidence type="ECO:0000256" key="2">
    <source>
        <dbReference type="HAMAP-Rule" id="MF_00634"/>
    </source>
</evidence>
<comment type="caution">
    <text evidence="3">The sequence shown here is derived from an EMBL/GenBank/DDBJ whole genome shotgun (WGS) entry which is preliminary data.</text>
</comment>
<dbReference type="HAMAP" id="MF_00634">
    <property type="entry name" value="UPF0235"/>
    <property type="match status" value="1"/>
</dbReference>
<organism evidence="3 4">
    <name type="scientific">Methanooceanicella nereidis</name>
    <dbReference type="NCBI Taxonomy" id="2052831"/>
    <lineage>
        <taxon>Archaea</taxon>
        <taxon>Methanobacteriati</taxon>
        <taxon>Methanobacteriota</taxon>
        <taxon>Stenosarchaea group</taxon>
        <taxon>Methanomicrobia</taxon>
        <taxon>Methanocellales</taxon>
        <taxon>Methanocellaceae</taxon>
        <taxon>Methanooceanicella</taxon>
    </lineage>
</organism>
<evidence type="ECO:0000313" key="3">
    <source>
        <dbReference type="EMBL" id="MCD1294487.1"/>
    </source>
</evidence>
<gene>
    <name evidence="3" type="ORF">CUJ83_05670</name>
</gene>
<name>A0AAP2RCC1_9EURY</name>
<dbReference type="NCBIfam" id="TIGR00251">
    <property type="entry name" value="DUF167 family protein"/>
    <property type="match status" value="1"/>
</dbReference>
<dbReference type="EMBL" id="PGCK01000003">
    <property type="protein sequence ID" value="MCD1294487.1"/>
    <property type="molecule type" value="Genomic_DNA"/>
</dbReference>
<protein>
    <recommendedName>
        <fullName evidence="2">UPF0235 protein CUJ83_05670</fullName>
    </recommendedName>
</protein>
<dbReference type="SUPFAM" id="SSF69786">
    <property type="entry name" value="YggU-like"/>
    <property type="match status" value="1"/>
</dbReference>